<dbReference type="PRINTS" id="PR00455">
    <property type="entry name" value="HTHTETR"/>
</dbReference>
<keyword evidence="1" id="KW-0805">Transcription regulation</keyword>
<dbReference type="InterPro" id="IPR023772">
    <property type="entry name" value="DNA-bd_HTH_TetR-type_CS"/>
</dbReference>
<accession>D5ED14</accession>
<dbReference type="EMBL" id="CP001997">
    <property type="protein sequence ID" value="ADE56446.1"/>
    <property type="molecule type" value="Genomic_DNA"/>
</dbReference>
<dbReference type="Pfam" id="PF00440">
    <property type="entry name" value="TetR_N"/>
    <property type="match status" value="1"/>
</dbReference>
<evidence type="ECO:0000313" key="7">
    <source>
        <dbReference type="Proteomes" id="UP000002366"/>
    </source>
</evidence>
<protein>
    <submittedName>
        <fullName evidence="6">Transcriptional regulator, TetR family</fullName>
    </submittedName>
</protein>
<gene>
    <name evidence="6" type="ordered locus">Amico_0301</name>
</gene>
<keyword evidence="2 4" id="KW-0238">DNA-binding</keyword>
<dbReference type="KEGG" id="aco:Amico_0301"/>
<dbReference type="Gene3D" id="1.10.357.10">
    <property type="entry name" value="Tetracycline Repressor, domain 2"/>
    <property type="match status" value="1"/>
</dbReference>
<dbReference type="eggNOG" id="COG1309">
    <property type="taxonomic scope" value="Bacteria"/>
</dbReference>
<dbReference type="HOGENOM" id="CLU_069356_15_11_0"/>
<evidence type="ECO:0000256" key="4">
    <source>
        <dbReference type="PROSITE-ProRule" id="PRU00335"/>
    </source>
</evidence>
<dbReference type="PANTHER" id="PTHR30055">
    <property type="entry name" value="HTH-TYPE TRANSCRIPTIONAL REGULATOR RUTR"/>
    <property type="match status" value="1"/>
</dbReference>
<keyword evidence="7" id="KW-1185">Reference proteome</keyword>
<dbReference type="SUPFAM" id="SSF46689">
    <property type="entry name" value="Homeodomain-like"/>
    <property type="match status" value="1"/>
</dbReference>
<dbReference type="RefSeq" id="WP_013047712.1">
    <property type="nucleotide sequence ID" value="NC_014011.1"/>
</dbReference>
<proteinExistence type="predicted"/>
<evidence type="ECO:0000313" key="6">
    <source>
        <dbReference type="EMBL" id="ADE56446.1"/>
    </source>
</evidence>
<dbReference type="PROSITE" id="PS01081">
    <property type="entry name" value="HTH_TETR_1"/>
    <property type="match status" value="1"/>
</dbReference>
<dbReference type="InterPro" id="IPR001647">
    <property type="entry name" value="HTH_TetR"/>
</dbReference>
<dbReference type="InterPro" id="IPR050109">
    <property type="entry name" value="HTH-type_TetR-like_transc_reg"/>
</dbReference>
<reference evidence="6 7" key="1">
    <citation type="journal article" date="2010" name="Stand. Genomic Sci.">
        <title>Complete genome sequence of Aminobacterium colombiense type strain (ALA-1).</title>
        <authorList>
            <person name="Chertkov O."/>
            <person name="Sikorski J."/>
            <person name="Brambilla E."/>
            <person name="Lapidus A."/>
            <person name="Copeland A."/>
            <person name="Glavina Del Rio T."/>
            <person name="Nolan M."/>
            <person name="Lucas S."/>
            <person name="Tice H."/>
            <person name="Cheng J.F."/>
            <person name="Han C."/>
            <person name="Detter J.C."/>
            <person name="Bruce D."/>
            <person name="Tapia R."/>
            <person name="Goodwin L."/>
            <person name="Pitluck S."/>
            <person name="Liolios K."/>
            <person name="Ivanova N."/>
            <person name="Mavromatis K."/>
            <person name="Ovchinnikova G."/>
            <person name="Pati A."/>
            <person name="Chen A."/>
            <person name="Palaniappan K."/>
            <person name="Land M."/>
            <person name="Hauser L."/>
            <person name="Chang Y.J."/>
            <person name="Jeffries C.D."/>
            <person name="Spring S."/>
            <person name="Rohde M."/>
            <person name="Goker M."/>
            <person name="Bristow J."/>
            <person name="Eisen J.A."/>
            <person name="Markowitz V."/>
            <person name="Hugenholtz P."/>
            <person name="Kyrpides N.C."/>
            <person name="Klenk H.P."/>
        </authorList>
    </citation>
    <scope>NUCLEOTIDE SEQUENCE [LARGE SCALE GENOMIC DNA]</scope>
    <source>
        <strain evidence="7">DSM 12261 / ALA-1</strain>
    </source>
</reference>
<organism evidence="6 7">
    <name type="scientific">Aminobacterium colombiense (strain DSM 12261 / ALA-1)</name>
    <dbReference type="NCBI Taxonomy" id="572547"/>
    <lineage>
        <taxon>Bacteria</taxon>
        <taxon>Thermotogati</taxon>
        <taxon>Synergistota</taxon>
        <taxon>Synergistia</taxon>
        <taxon>Synergistales</taxon>
        <taxon>Aminobacteriaceae</taxon>
        <taxon>Aminobacterium</taxon>
    </lineage>
</organism>
<dbReference type="AlphaFoldDB" id="D5ED14"/>
<dbReference type="PANTHER" id="PTHR30055:SF234">
    <property type="entry name" value="HTH-TYPE TRANSCRIPTIONAL REGULATOR BETI"/>
    <property type="match status" value="1"/>
</dbReference>
<keyword evidence="3" id="KW-0804">Transcription</keyword>
<sequence>MKDSGQDTKALIISIAREHFAEKGFYGTSIDALVKEAGLSKGALYWHFPGKLDLYRAVIKEEVERIRHIMVPEQPEKPEEREGLFIARGEQLIDAVMKDRLWRMFSVHMALESIRGNKEIQDLNRLISLSFVEEFESILMRMYPSLKYGAGGLSLKELIQIFENFIAGLVSNVGTTLSVDEAKRSWKFLVTRVLKGGAPYAP</sequence>
<evidence type="ECO:0000256" key="3">
    <source>
        <dbReference type="ARBA" id="ARBA00023163"/>
    </source>
</evidence>
<name>D5ED14_AMICL</name>
<dbReference type="GO" id="GO:0003700">
    <property type="term" value="F:DNA-binding transcription factor activity"/>
    <property type="evidence" value="ECO:0007669"/>
    <property type="project" value="TreeGrafter"/>
</dbReference>
<dbReference type="PROSITE" id="PS50977">
    <property type="entry name" value="HTH_TETR_2"/>
    <property type="match status" value="1"/>
</dbReference>
<feature type="DNA-binding region" description="H-T-H motif" evidence="4">
    <location>
        <begin position="29"/>
        <end position="48"/>
    </location>
</feature>
<evidence type="ECO:0000259" key="5">
    <source>
        <dbReference type="PROSITE" id="PS50977"/>
    </source>
</evidence>
<dbReference type="Proteomes" id="UP000002366">
    <property type="component" value="Chromosome"/>
</dbReference>
<dbReference type="STRING" id="572547.Amico_0301"/>
<evidence type="ECO:0000256" key="2">
    <source>
        <dbReference type="ARBA" id="ARBA00023125"/>
    </source>
</evidence>
<evidence type="ECO:0000256" key="1">
    <source>
        <dbReference type="ARBA" id="ARBA00023015"/>
    </source>
</evidence>
<dbReference type="GO" id="GO:0000976">
    <property type="term" value="F:transcription cis-regulatory region binding"/>
    <property type="evidence" value="ECO:0007669"/>
    <property type="project" value="TreeGrafter"/>
</dbReference>
<dbReference type="InterPro" id="IPR009057">
    <property type="entry name" value="Homeodomain-like_sf"/>
</dbReference>
<feature type="domain" description="HTH tetR-type" evidence="5">
    <location>
        <begin position="6"/>
        <end position="66"/>
    </location>
</feature>
<dbReference type="OrthoDB" id="9798857at2"/>